<sequence length="104" mass="11298">MDLPSLGQGSRVIPVGSFDHDRVAHAAMTARRAARMSEVEASRRDAEAVLEKLLEQWRADDLAGTASAYLWDTTAMEAIDALSTLLAKVDLAHGPQLISQRTHS</sequence>
<reference evidence="1" key="1">
    <citation type="submission" date="2020-05" db="EMBL/GenBank/DDBJ databases">
        <authorList>
            <person name="Chiriac C."/>
            <person name="Salcher M."/>
            <person name="Ghai R."/>
            <person name="Kavagutti S V."/>
        </authorList>
    </citation>
    <scope>NUCLEOTIDE SEQUENCE</scope>
</reference>
<organism evidence="1">
    <name type="scientific">freshwater metagenome</name>
    <dbReference type="NCBI Taxonomy" id="449393"/>
    <lineage>
        <taxon>unclassified sequences</taxon>
        <taxon>metagenomes</taxon>
        <taxon>ecological metagenomes</taxon>
    </lineage>
</organism>
<proteinExistence type="predicted"/>
<dbReference type="AlphaFoldDB" id="A0A6J7LLT0"/>
<name>A0A6J7LLT0_9ZZZZ</name>
<gene>
    <name evidence="1" type="ORF">UFOPK3662_03896</name>
</gene>
<dbReference type="EMBL" id="CAFBMW010000064">
    <property type="protein sequence ID" value="CAB4966719.1"/>
    <property type="molecule type" value="Genomic_DNA"/>
</dbReference>
<evidence type="ECO:0000313" key="1">
    <source>
        <dbReference type="EMBL" id="CAB4966719.1"/>
    </source>
</evidence>
<accession>A0A6J7LLT0</accession>
<protein>
    <submittedName>
        <fullName evidence="1">Unannotated protein</fullName>
    </submittedName>
</protein>